<reference evidence="1" key="2">
    <citation type="submission" date="2018-05" db="EMBL/GenBank/DDBJ databases">
        <title>OpunRS2 (Oryza punctata Reference Sequence Version 2).</title>
        <authorList>
            <person name="Zhang J."/>
            <person name="Kudrna D."/>
            <person name="Lee S."/>
            <person name="Talag J."/>
            <person name="Welchert J."/>
            <person name="Wing R.A."/>
        </authorList>
    </citation>
    <scope>NUCLEOTIDE SEQUENCE [LARGE SCALE GENOMIC DNA]</scope>
</reference>
<organism evidence="1">
    <name type="scientific">Oryza punctata</name>
    <name type="common">Red rice</name>
    <dbReference type="NCBI Taxonomy" id="4537"/>
    <lineage>
        <taxon>Eukaryota</taxon>
        <taxon>Viridiplantae</taxon>
        <taxon>Streptophyta</taxon>
        <taxon>Embryophyta</taxon>
        <taxon>Tracheophyta</taxon>
        <taxon>Spermatophyta</taxon>
        <taxon>Magnoliopsida</taxon>
        <taxon>Liliopsida</taxon>
        <taxon>Poales</taxon>
        <taxon>Poaceae</taxon>
        <taxon>BOP clade</taxon>
        <taxon>Oryzoideae</taxon>
        <taxon>Oryzeae</taxon>
        <taxon>Oryzinae</taxon>
        <taxon>Oryza</taxon>
    </lineage>
</organism>
<reference evidence="1" key="1">
    <citation type="submission" date="2015-04" db="UniProtKB">
        <authorList>
            <consortium name="EnsemblPlants"/>
        </authorList>
    </citation>
    <scope>IDENTIFICATION</scope>
</reference>
<proteinExistence type="predicted"/>
<name>A0A0E0LIR3_ORYPU</name>
<keyword evidence="2" id="KW-1185">Reference proteome</keyword>
<sequence length="195" mass="21408">MTAVFRTVEFASTAAKMRGVVGGAPYHRVRFHNVEGRGGDGGSDDDNEGCEEGSVMAMRGSSYSSDGGESVTNTITDMWSYYIRSMYKTTLRDQLWNPEFPRNHKASFYSTDLKIYRKQDAKANGPSPADGKASIRLAHREMDHQYFTQYTASTISLPLSQSQQRKLAAVSLEIAVGTSVPGQPASLLCPDCPYS</sequence>
<accession>A0A0E0LIR3</accession>
<protein>
    <submittedName>
        <fullName evidence="1">Uncharacterized protein</fullName>
    </submittedName>
</protein>
<evidence type="ECO:0000313" key="2">
    <source>
        <dbReference type="Proteomes" id="UP000026962"/>
    </source>
</evidence>
<dbReference type="EnsemblPlants" id="OPUNC07G07700.1">
    <property type="protein sequence ID" value="OPUNC07G07700.1"/>
    <property type="gene ID" value="OPUNC07G07700"/>
</dbReference>
<dbReference type="Gramene" id="OPUNC07G07700.1">
    <property type="protein sequence ID" value="OPUNC07G07700.1"/>
    <property type="gene ID" value="OPUNC07G07700"/>
</dbReference>
<evidence type="ECO:0000313" key="1">
    <source>
        <dbReference type="EnsemblPlants" id="OPUNC07G07700.1"/>
    </source>
</evidence>
<dbReference type="HOGENOM" id="CLU_1398377_0_0_1"/>
<dbReference type="AlphaFoldDB" id="A0A0E0LIR3"/>
<dbReference type="Proteomes" id="UP000026962">
    <property type="component" value="Chromosome 7"/>
</dbReference>